<evidence type="ECO:0000259" key="2">
    <source>
        <dbReference type="Pfam" id="PF20182"/>
    </source>
</evidence>
<proteinExistence type="predicted"/>
<feature type="transmembrane region" description="Helical" evidence="1">
    <location>
        <begin position="137"/>
        <end position="159"/>
    </location>
</feature>
<feature type="transmembrane region" description="Helical" evidence="1">
    <location>
        <begin position="98"/>
        <end position="117"/>
    </location>
</feature>
<keyword evidence="1" id="KW-0812">Transmembrane</keyword>
<dbReference type="OrthoDB" id="3685619at2"/>
<gene>
    <name evidence="3" type="ORF">SAMN05661093_08248</name>
</gene>
<dbReference type="InterPro" id="IPR046675">
    <property type="entry name" value="DUF6545"/>
</dbReference>
<evidence type="ECO:0000256" key="1">
    <source>
        <dbReference type="SAM" id="Phobius"/>
    </source>
</evidence>
<keyword evidence="1" id="KW-1133">Transmembrane helix</keyword>
<dbReference type="AlphaFoldDB" id="A0A1W2FQ48"/>
<dbReference type="RefSeq" id="WP_143446927.1">
    <property type="nucleotide sequence ID" value="NZ_FWXV01000009.1"/>
</dbReference>
<keyword evidence="1" id="KW-0472">Membrane</keyword>
<dbReference type="EMBL" id="FWXV01000009">
    <property type="protein sequence ID" value="SMD23842.1"/>
    <property type="molecule type" value="Genomic_DNA"/>
</dbReference>
<evidence type="ECO:0000313" key="4">
    <source>
        <dbReference type="Proteomes" id="UP000192674"/>
    </source>
</evidence>
<feature type="transmembrane region" description="Helical" evidence="1">
    <location>
        <begin position="211"/>
        <end position="234"/>
    </location>
</feature>
<feature type="domain" description="DUF6545" evidence="2">
    <location>
        <begin position="243"/>
        <end position="372"/>
    </location>
</feature>
<dbReference type="InterPro" id="IPR050039">
    <property type="entry name" value="MAB_1171c-like"/>
</dbReference>
<name>A0A1W2FQ48_KIBAR</name>
<feature type="transmembrane region" description="Helical" evidence="1">
    <location>
        <begin position="32"/>
        <end position="55"/>
    </location>
</feature>
<evidence type="ECO:0000313" key="3">
    <source>
        <dbReference type="EMBL" id="SMD23842.1"/>
    </source>
</evidence>
<dbReference type="Proteomes" id="UP000192674">
    <property type="component" value="Unassembled WGS sequence"/>
</dbReference>
<protein>
    <recommendedName>
        <fullName evidence="2">DUF6545 domain-containing protein</fullName>
    </recommendedName>
</protein>
<reference evidence="3 4" key="1">
    <citation type="submission" date="2017-04" db="EMBL/GenBank/DDBJ databases">
        <authorList>
            <person name="Afonso C.L."/>
            <person name="Miller P.J."/>
            <person name="Scott M.A."/>
            <person name="Spackman E."/>
            <person name="Goraichik I."/>
            <person name="Dimitrov K.M."/>
            <person name="Suarez D.L."/>
            <person name="Swayne D.E."/>
        </authorList>
    </citation>
    <scope>NUCLEOTIDE SEQUENCE [LARGE SCALE GENOMIC DNA]</scope>
    <source>
        <strain evidence="3 4">DSM 43828</strain>
    </source>
</reference>
<sequence>MVDYVKLVVGVLCLTIAVFKAKQGAANNAARFAIACFALLGLAAFAIAPSALRFIHTFEPLPNFGRWVGNSLVIAAGWCVIAILAYTVRDGERARRLVVLHGVIAGFVVLALGVLLFAGDTQFEIEFVTVYGNRPPITAYLTLFSAYCAAGLGAFVALIRRYSAAAPERALRVGLNIMMLGAFAGLLWAAWKTVVLVINRLSSSPVAAEAEVTALLSSTAAALIAIGGVVPLVVRYVRDPLRRARTARHLRALEPLWSQVHDVLPEIKLAVDDDDFSVYRRVIEIRDANLALRAYSHPEVRAWATEGAEKRGITGDQVEVLVEAAVTASALEAHAAGVRYHPDPRTAETPNAGTGDINAERDWLIRVSHAFANDATVQEIRSRVRDEVSSSAAVRPVPPT</sequence>
<feature type="transmembrane region" description="Helical" evidence="1">
    <location>
        <begin position="171"/>
        <end position="191"/>
    </location>
</feature>
<dbReference type="NCBIfam" id="NF042915">
    <property type="entry name" value="MAB_1171c_fam"/>
    <property type="match status" value="1"/>
</dbReference>
<accession>A0A1W2FQ48</accession>
<organism evidence="3 4">
    <name type="scientific">Kibdelosporangium aridum</name>
    <dbReference type="NCBI Taxonomy" id="2030"/>
    <lineage>
        <taxon>Bacteria</taxon>
        <taxon>Bacillati</taxon>
        <taxon>Actinomycetota</taxon>
        <taxon>Actinomycetes</taxon>
        <taxon>Pseudonocardiales</taxon>
        <taxon>Pseudonocardiaceae</taxon>
        <taxon>Kibdelosporangium</taxon>
    </lineage>
</organism>
<keyword evidence="4" id="KW-1185">Reference proteome</keyword>
<dbReference type="Pfam" id="PF20182">
    <property type="entry name" value="DUF6545"/>
    <property type="match status" value="1"/>
</dbReference>
<feature type="transmembrane region" description="Helical" evidence="1">
    <location>
        <begin position="67"/>
        <end position="86"/>
    </location>
</feature>